<comment type="caution">
    <text evidence="4">The sequence shown here is derived from an EMBL/GenBank/DDBJ whole genome shotgun (WGS) entry which is preliminary data.</text>
</comment>
<gene>
    <name evidence="4" type="ORF">RM780_04555</name>
</gene>
<evidence type="ECO:0000313" key="5">
    <source>
        <dbReference type="Proteomes" id="UP001183388"/>
    </source>
</evidence>
<feature type="compositionally biased region" description="Low complexity" evidence="1">
    <location>
        <begin position="453"/>
        <end position="465"/>
    </location>
</feature>
<keyword evidence="5" id="KW-1185">Reference proteome</keyword>
<evidence type="ECO:0000256" key="1">
    <source>
        <dbReference type="SAM" id="MobiDB-lite"/>
    </source>
</evidence>
<dbReference type="RefSeq" id="WP_311629151.1">
    <property type="nucleotide sequence ID" value="NZ_JAVREN010000004.1"/>
</dbReference>
<dbReference type="PROSITE" id="PS51318">
    <property type="entry name" value="TAT"/>
    <property type="match status" value="1"/>
</dbReference>
<feature type="region of interest" description="Disordered" evidence="1">
    <location>
        <begin position="453"/>
        <end position="496"/>
    </location>
</feature>
<feature type="signal peptide" evidence="2">
    <location>
        <begin position="1"/>
        <end position="40"/>
    </location>
</feature>
<feature type="compositionally biased region" description="Gly residues" evidence="1">
    <location>
        <begin position="238"/>
        <end position="264"/>
    </location>
</feature>
<feature type="compositionally biased region" description="Acidic residues" evidence="1">
    <location>
        <begin position="226"/>
        <end position="236"/>
    </location>
</feature>
<feature type="domain" description="Htaa" evidence="3">
    <location>
        <begin position="286"/>
        <end position="445"/>
    </location>
</feature>
<dbReference type="EMBL" id="JAVREN010000004">
    <property type="protein sequence ID" value="MDT0306233.1"/>
    <property type="molecule type" value="Genomic_DNA"/>
</dbReference>
<dbReference type="InterPro" id="IPR006311">
    <property type="entry name" value="TAT_signal"/>
</dbReference>
<dbReference type="Pfam" id="PF04213">
    <property type="entry name" value="HtaA"/>
    <property type="match status" value="2"/>
</dbReference>
<evidence type="ECO:0000256" key="2">
    <source>
        <dbReference type="SAM" id="SignalP"/>
    </source>
</evidence>
<reference evidence="5" key="1">
    <citation type="submission" date="2023-07" db="EMBL/GenBank/DDBJ databases">
        <title>30 novel species of actinomycetes from the DSMZ collection.</title>
        <authorList>
            <person name="Nouioui I."/>
        </authorList>
    </citation>
    <scope>NUCLEOTIDE SEQUENCE [LARGE SCALE GENOMIC DNA]</scope>
    <source>
        <strain evidence="5">DSM 44917</strain>
    </source>
</reference>
<evidence type="ECO:0000313" key="4">
    <source>
        <dbReference type="EMBL" id="MDT0306233.1"/>
    </source>
</evidence>
<protein>
    <submittedName>
        <fullName evidence="4">HtaA domain-containing protein</fullName>
    </submittedName>
</protein>
<proteinExistence type="predicted"/>
<accession>A0ABU2L4S3</accession>
<feature type="chain" id="PRO_5045528652" evidence="2">
    <location>
        <begin position="41"/>
        <end position="524"/>
    </location>
</feature>
<feature type="compositionally biased region" description="Acidic residues" evidence="1">
    <location>
        <begin position="265"/>
        <end position="277"/>
    </location>
</feature>
<feature type="region of interest" description="Disordered" evidence="1">
    <location>
        <begin position="215"/>
        <end position="285"/>
    </location>
</feature>
<evidence type="ECO:0000259" key="3">
    <source>
        <dbReference type="Pfam" id="PF04213"/>
    </source>
</evidence>
<keyword evidence="2" id="KW-0732">Signal</keyword>
<name>A0ABU2L4S3_9ACTN</name>
<feature type="domain" description="Htaa" evidence="3">
    <location>
        <begin position="55"/>
        <end position="215"/>
    </location>
</feature>
<dbReference type="InterPro" id="IPR007331">
    <property type="entry name" value="Htaa"/>
</dbReference>
<dbReference type="Proteomes" id="UP001183388">
    <property type="component" value="Unassembled WGS sequence"/>
</dbReference>
<sequence>MTATRAARAPRTTLTRRRGLLLAAATATVLAAGATAPAVAAAPAAPGTPAVALGEGTLDWGVKESFRRYVTGPIAGGSATAADGAETNEDGTYRFTGGTGTYDTATHAVRAAFGGSVRFEGHHGALDLRLSGLEVITEGTSGSLVADVTVAGETTEDVAFASLDLTGVAPGRGEGGALVFAGIPAALTEGGAEAFEFSGNPMYPVGTELDPATLTVTPEAGRGEPGGEDPGGEEPGGENPGGEEPGGENPGGENPGGENPGGEEPGGEEPGGEDSGAEEPGGAVHDGTLVWGVKASFRAYVTGPVAAGRVELSDGAAEAGGGYLFPGGSGAWEAEVPSLEAAFEGGVRFTGHDGALDLAFTDLAVEIDGSGAALLADVSSRDRETGEVTAYEDLAVAGLDVPAGALAPENDVIELSAVPATLTAEGAEAFGGFYQEGEALDPVTVAVTVDEDAALPAPGGPAPQAGGPGGPAPDAGGTGARGGALATTGSSLPGPAATATTAALALAGAASLVAARRLRARHGR</sequence>
<organism evidence="4 5">
    <name type="scientific">Streptomyces boetiae</name>
    <dbReference type="NCBI Taxonomy" id="3075541"/>
    <lineage>
        <taxon>Bacteria</taxon>
        <taxon>Bacillati</taxon>
        <taxon>Actinomycetota</taxon>
        <taxon>Actinomycetes</taxon>
        <taxon>Kitasatosporales</taxon>
        <taxon>Streptomycetaceae</taxon>
        <taxon>Streptomyces</taxon>
    </lineage>
</organism>